<protein>
    <submittedName>
        <fullName evidence="2">Transporter component containing two sulfur transport domain</fullName>
    </submittedName>
</protein>
<feature type="transmembrane region" description="Helical" evidence="1">
    <location>
        <begin position="12"/>
        <end position="28"/>
    </location>
</feature>
<dbReference type="EMBL" id="MSDW01000001">
    <property type="protein sequence ID" value="OKY79046.1"/>
    <property type="molecule type" value="Genomic_DNA"/>
</dbReference>
<dbReference type="STRING" id="1903181.BTN85_1552"/>
<comment type="caution">
    <text evidence="2">The sequence shown here is derived from an EMBL/GenBank/DDBJ whole genome shotgun (WGS) entry which is preliminary data.</text>
</comment>
<name>A0A1Q6DXF7_METT1</name>
<feature type="transmembrane region" description="Helical" evidence="1">
    <location>
        <begin position="80"/>
        <end position="101"/>
    </location>
</feature>
<evidence type="ECO:0000313" key="2">
    <source>
        <dbReference type="EMBL" id="OKY79046.1"/>
    </source>
</evidence>
<dbReference type="InterPro" id="IPR007272">
    <property type="entry name" value="Sulf_transp_TsuA/YedE"/>
</dbReference>
<keyword evidence="1" id="KW-0472">Membrane</keyword>
<feature type="transmembrane region" description="Helical" evidence="1">
    <location>
        <begin position="159"/>
        <end position="178"/>
    </location>
</feature>
<dbReference type="AlphaFoldDB" id="A0A1Q6DXF7"/>
<dbReference type="InParanoid" id="A0A1Q6DXF7"/>
<dbReference type="Proteomes" id="UP000185744">
    <property type="component" value="Unassembled WGS sequence"/>
</dbReference>
<gene>
    <name evidence="2" type="ORF">BTN85_1552</name>
</gene>
<proteinExistence type="predicted"/>
<reference evidence="2" key="1">
    <citation type="submission" date="2016-12" db="EMBL/GenBank/DDBJ databases">
        <title>Discovery of methanogenic haloarchaea.</title>
        <authorList>
            <person name="Sorokin D.Y."/>
            <person name="Makarova K.S."/>
            <person name="Abbas B."/>
            <person name="Ferrer M."/>
            <person name="Golyshin P.N."/>
        </authorList>
    </citation>
    <scope>NUCLEOTIDE SEQUENCE [LARGE SCALE GENOMIC DNA]</scope>
    <source>
        <strain evidence="2">HMET1</strain>
    </source>
</reference>
<accession>A0A1Q6DXF7</accession>
<keyword evidence="1" id="KW-1133">Transmembrane helix</keyword>
<organism evidence="2 3">
    <name type="scientific">Methanohalarchaeum thermophilum</name>
    <dbReference type="NCBI Taxonomy" id="1903181"/>
    <lineage>
        <taxon>Archaea</taxon>
        <taxon>Methanobacteriati</taxon>
        <taxon>Methanobacteriota</taxon>
        <taxon>Methanonatronarchaeia</taxon>
        <taxon>Methanonatronarchaeales</taxon>
        <taxon>Methanonatronarchaeaceae</taxon>
        <taxon>Candidatus Methanohalarchaeum</taxon>
    </lineage>
</organism>
<keyword evidence="3" id="KW-1185">Reference proteome</keyword>
<evidence type="ECO:0000256" key="1">
    <source>
        <dbReference type="SAM" id="Phobius"/>
    </source>
</evidence>
<feature type="transmembrane region" description="Helical" evidence="1">
    <location>
        <begin position="113"/>
        <end position="138"/>
    </location>
</feature>
<feature type="transmembrane region" description="Helical" evidence="1">
    <location>
        <begin position="48"/>
        <end position="68"/>
    </location>
</feature>
<dbReference type="Pfam" id="PF04143">
    <property type="entry name" value="Sulf_transp"/>
    <property type="match status" value="1"/>
</dbReference>
<sequence length="181" mass="19883">MFGNLRGSKNRQLLTGVVIGVLFGFLLQKGGVTNYNVILNQLLLRDFTVIKIMFTAVVTGMIGIYLMKELGLIQLSPKPFYLKGIVLGGLIFGVGFALLGYCPGTAAGAIGTGSIHAFFGAIGMLIGTEIFSVVYPYIKNSLMKENYGSITIPELLDVRAWKIILFILIVFFFFLSFFKFV</sequence>
<keyword evidence="1" id="KW-0812">Transmembrane</keyword>
<evidence type="ECO:0000313" key="3">
    <source>
        <dbReference type="Proteomes" id="UP000185744"/>
    </source>
</evidence>